<comment type="caution">
    <text evidence="2">The sequence shown here is derived from an EMBL/GenBank/DDBJ whole genome shotgun (WGS) entry which is preliminary data.</text>
</comment>
<dbReference type="EMBL" id="JBEPNW010000008">
    <property type="protein sequence ID" value="MET3869971.1"/>
    <property type="molecule type" value="Genomic_DNA"/>
</dbReference>
<protein>
    <submittedName>
        <fullName evidence="2">Uncharacterized protein</fullName>
    </submittedName>
</protein>
<feature type="compositionally biased region" description="Polar residues" evidence="1">
    <location>
        <begin position="16"/>
        <end position="28"/>
    </location>
</feature>
<proteinExistence type="predicted"/>
<evidence type="ECO:0000313" key="2">
    <source>
        <dbReference type="EMBL" id="MET3869971.1"/>
    </source>
</evidence>
<accession>A0ABV2NUH3</accession>
<organism evidence="2 3">
    <name type="scientific">Methylobacterium radiotolerans</name>
    <dbReference type="NCBI Taxonomy" id="31998"/>
    <lineage>
        <taxon>Bacteria</taxon>
        <taxon>Pseudomonadati</taxon>
        <taxon>Pseudomonadota</taxon>
        <taxon>Alphaproteobacteria</taxon>
        <taxon>Hyphomicrobiales</taxon>
        <taxon>Methylobacteriaceae</taxon>
        <taxon>Methylobacterium</taxon>
    </lineage>
</organism>
<keyword evidence="3" id="KW-1185">Reference proteome</keyword>
<dbReference type="Proteomes" id="UP001549119">
    <property type="component" value="Unassembled WGS sequence"/>
</dbReference>
<evidence type="ECO:0000313" key="3">
    <source>
        <dbReference type="Proteomes" id="UP001549119"/>
    </source>
</evidence>
<evidence type="ECO:0000256" key="1">
    <source>
        <dbReference type="SAM" id="MobiDB-lite"/>
    </source>
</evidence>
<sequence length="78" mass="8387">MSRLWHAWGERHVTGSKWQGSNDPTSTMRPMRVGDTNAGPAPGGHGERADFRNGHVLVQDVVAMAAYGEARVSEEGVG</sequence>
<gene>
    <name evidence="2" type="ORF">ABIC20_007356</name>
</gene>
<feature type="region of interest" description="Disordered" evidence="1">
    <location>
        <begin position="14"/>
        <end position="50"/>
    </location>
</feature>
<name>A0ABV2NUH3_9HYPH</name>
<reference evidence="2 3" key="1">
    <citation type="submission" date="2024-06" db="EMBL/GenBank/DDBJ databases">
        <title>Genomics of switchgrass bacterial isolates.</title>
        <authorList>
            <person name="Shade A."/>
        </authorList>
    </citation>
    <scope>NUCLEOTIDE SEQUENCE [LARGE SCALE GENOMIC DNA]</scope>
    <source>
        <strain evidence="2 3">PvP084</strain>
    </source>
</reference>